<dbReference type="OrthoDB" id="3078218at2"/>
<accession>A0A5Q2N526</accession>
<protein>
    <submittedName>
        <fullName evidence="1">Phage major tail protein, phi13 family</fullName>
    </submittedName>
</protein>
<reference evidence="2" key="1">
    <citation type="submission" date="2019-11" db="EMBL/GenBank/DDBJ databases">
        <title>Genome sequence of Heliorestis convoluta strain HH, an alkaliphilic and minimalistic phototrophic bacterium from a soda lake in Egypt.</title>
        <authorList>
            <person name="Dewey E.D."/>
            <person name="Stokes L.M."/>
            <person name="Burchell B.M."/>
            <person name="Shaffer K.N."/>
            <person name="Huntington A.M."/>
            <person name="Baker J.M."/>
            <person name="Nadendla S."/>
            <person name="Giglio M.G."/>
            <person name="Touchman J.W."/>
            <person name="Blankenship R.E."/>
            <person name="Madigan M.T."/>
            <person name="Sattley W.M."/>
        </authorList>
    </citation>
    <scope>NUCLEOTIDE SEQUENCE [LARGE SCALE GENOMIC DNA]</scope>
    <source>
        <strain evidence="2">HH</strain>
    </source>
</reference>
<keyword evidence="2" id="KW-1185">Reference proteome</keyword>
<dbReference type="AlphaFoldDB" id="A0A5Q2N526"/>
<dbReference type="KEGG" id="hcv:FTV88_1203"/>
<evidence type="ECO:0000313" key="1">
    <source>
        <dbReference type="EMBL" id="QGG47350.1"/>
    </source>
</evidence>
<dbReference type="Proteomes" id="UP000366051">
    <property type="component" value="Chromosome"/>
</dbReference>
<dbReference type="EMBL" id="CP045875">
    <property type="protein sequence ID" value="QGG47350.1"/>
    <property type="molecule type" value="Genomic_DNA"/>
</dbReference>
<name>A0A5Q2N526_9FIRM</name>
<proteinExistence type="predicted"/>
<gene>
    <name evidence="1" type="ORF">FTV88_1203</name>
</gene>
<dbReference type="InterPro" id="IPR006490">
    <property type="entry name" value="Maj_tail_phi13"/>
</dbReference>
<evidence type="ECO:0000313" key="2">
    <source>
        <dbReference type="Proteomes" id="UP000366051"/>
    </source>
</evidence>
<dbReference type="RefSeq" id="WP_153724748.1">
    <property type="nucleotide sequence ID" value="NZ_CP045875.1"/>
</dbReference>
<dbReference type="NCBIfam" id="TIGR01603">
    <property type="entry name" value="maj_tail_phi13"/>
    <property type="match status" value="1"/>
</dbReference>
<sequence length="190" mass="20871">MAQVGLKDLHFALLIEDSQGNLTYEAPEPLIGAINATINPTVNSQELYADDQLWESVSALGKIDVEIETADLPLQARAKIGGHNIENGVLIEKASDIAPYLALGFKSLKSNGAYRYLWLLKGTAEPMAEDYSTKADSIDHKTPKLKLTFMPRAHDGQWKHTADEDNDDFTGADTWFDKVPGDMSEEGSGY</sequence>
<organism evidence="1 2">
    <name type="scientific">Heliorestis convoluta</name>
    <dbReference type="NCBI Taxonomy" id="356322"/>
    <lineage>
        <taxon>Bacteria</taxon>
        <taxon>Bacillati</taxon>
        <taxon>Bacillota</taxon>
        <taxon>Clostridia</taxon>
        <taxon>Eubacteriales</taxon>
        <taxon>Heliobacteriaceae</taxon>
        <taxon>Heliorestis</taxon>
    </lineage>
</organism>